<accession>A0AAD9VJ92</accession>
<organism evidence="3 4">
    <name type="scientific">Odynerus spinipes</name>
    <dbReference type="NCBI Taxonomy" id="1348599"/>
    <lineage>
        <taxon>Eukaryota</taxon>
        <taxon>Metazoa</taxon>
        <taxon>Ecdysozoa</taxon>
        <taxon>Arthropoda</taxon>
        <taxon>Hexapoda</taxon>
        <taxon>Insecta</taxon>
        <taxon>Pterygota</taxon>
        <taxon>Neoptera</taxon>
        <taxon>Endopterygota</taxon>
        <taxon>Hymenoptera</taxon>
        <taxon>Apocrita</taxon>
        <taxon>Aculeata</taxon>
        <taxon>Vespoidea</taxon>
        <taxon>Vespidae</taxon>
        <taxon>Eumeninae</taxon>
        <taxon>Odynerus</taxon>
    </lineage>
</organism>
<reference evidence="3" key="2">
    <citation type="journal article" date="2023" name="Commun. Biol.">
        <title>Intrasexual cuticular hydrocarbon dimorphism in a wasp sheds light on hydrocarbon biosynthesis genes in Hymenoptera.</title>
        <authorList>
            <person name="Moris V.C."/>
            <person name="Podsiadlowski L."/>
            <person name="Martin S."/>
            <person name="Oeyen J.P."/>
            <person name="Donath A."/>
            <person name="Petersen M."/>
            <person name="Wilbrandt J."/>
            <person name="Misof B."/>
            <person name="Liedtke D."/>
            <person name="Thamm M."/>
            <person name="Scheiner R."/>
            <person name="Schmitt T."/>
            <person name="Niehuis O."/>
        </authorList>
    </citation>
    <scope>NUCLEOTIDE SEQUENCE</scope>
    <source>
        <strain evidence="3">GBR_01_08_01A</strain>
    </source>
</reference>
<gene>
    <name evidence="3" type="ORF">KPH14_012092</name>
</gene>
<reference evidence="3" key="1">
    <citation type="submission" date="2021-08" db="EMBL/GenBank/DDBJ databases">
        <authorList>
            <person name="Misof B."/>
            <person name="Oliver O."/>
            <person name="Podsiadlowski L."/>
            <person name="Donath A."/>
            <person name="Peters R."/>
            <person name="Mayer C."/>
            <person name="Rust J."/>
            <person name="Gunkel S."/>
            <person name="Lesny P."/>
            <person name="Martin S."/>
            <person name="Oeyen J.P."/>
            <person name="Petersen M."/>
            <person name="Panagiotis P."/>
            <person name="Wilbrandt J."/>
            <person name="Tanja T."/>
        </authorList>
    </citation>
    <scope>NUCLEOTIDE SEQUENCE</scope>
    <source>
        <strain evidence="3">GBR_01_08_01A</strain>
        <tissue evidence="3">Thorax + abdomen</tissue>
    </source>
</reference>
<dbReference type="EMBL" id="JAIFRP010004410">
    <property type="protein sequence ID" value="KAK2575702.1"/>
    <property type="molecule type" value="Genomic_DNA"/>
</dbReference>
<dbReference type="SUPFAM" id="SSF49599">
    <property type="entry name" value="TRAF domain-like"/>
    <property type="match status" value="1"/>
</dbReference>
<proteinExistence type="predicted"/>
<evidence type="ECO:0000313" key="4">
    <source>
        <dbReference type="Proteomes" id="UP001258017"/>
    </source>
</evidence>
<evidence type="ECO:0000256" key="1">
    <source>
        <dbReference type="SAM" id="SignalP"/>
    </source>
</evidence>
<feature type="domain" description="TRAF1-6 MATH" evidence="2">
    <location>
        <begin position="190"/>
        <end position="256"/>
    </location>
</feature>
<feature type="chain" id="PRO_5042068696" description="TRAF1-6 MATH domain-containing protein" evidence="1">
    <location>
        <begin position="25"/>
        <end position="327"/>
    </location>
</feature>
<dbReference type="InterPro" id="IPR049342">
    <property type="entry name" value="TRAF1-6_MATH_dom"/>
</dbReference>
<dbReference type="InterPro" id="IPR008974">
    <property type="entry name" value="TRAF-like"/>
</dbReference>
<keyword evidence="4" id="KW-1185">Reference proteome</keyword>
<evidence type="ECO:0000259" key="2">
    <source>
        <dbReference type="Pfam" id="PF21355"/>
    </source>
</evidence>
<dbReference type="Pfam" id="PF21355">
    <property type="entry name" value="TRAF-mep_MATH"/>
    <property type="match status" value="1"/>
</dbReference>
<keyword evidence="1" id="KW-0732">Signal</keyword>
<dbReference type="AlphaFoldDB" id="A0AAD9VJ92"/>
<feature type="signal peptide" evidence="1">
    <location>
        <begin position="1"/>
        <end position="24"/>
    </location>
</feature>
<sequence length="327" mass="37554">MPVTIKRSTLFLYIGALYLMFVDAVEPGLKSIDVDNNVTNNNVIETQYATCKIATEELVANARATVTKVLTGACNAKTIDERFQNLEKNLSEELLEIKTLLHLLLEQRNTLSTIDASTVQRKDKFRNIKSDYKLSYNNNNVPPRQDEINEFNNTIKTESSNGSSSVFTYYWEVKHFHEKLSTWSRTRSERSSTFYVSQPGYAMYLKIAPKYFPDGTIFVSVGLTRGRYDSLVKWPFSHKIQLMILDQSSGGSREDRPSRIWDPTALCTEYFWGRPKPTGEPDNPECVGLSISRNIILSKLPSVFRYDAKNSRYIWNDTVLVKLLIYF</sequence>
<protein>
    <recommendedName>
        <fullName evidence="2">TRAF1-6 MATH domain-containing protein</fullName>
    </recommendedName>
</protein>
<dbReference type="Gene3D" id="2.60.210.10">
    <property type="entry name" value="Apoptosis, Tumor Necrosis Factor Receptor Associated Protein 2, Chain A"/>
    <property type="match status" value="1"/>
</dbReference>
<comment type="caution">
    <text evidence="3">The sequence shown here is derived from an EMBL/GenBank/DDBJ whole genome shotgun (WGS) entry which is preliminary data.</text>
</comment>
<name>A0AAD9VJ92_9HYME</name>
<dbReference type="Proteomes" id="UP001258017">
    <property type="component" value="Unassembled WGS sequence"/>
</dbReference>
<evidence type="ECO:0000313" key="3">
    <source>
        <dbReference type="EMBL" id="KAK2575702.1"/>
    </source>
</evidence>